<dbReference type="PANTHER" id="PTHR45138:SF9">
    <property type="entry name" value="DIGUANYLATE CYCLASE DGCM-RELATED"/>
    <property type="match status" value="1"/>
</dbReference>
<dbReference type="SMART" id="SM00267">
    <property type="entry name" value="GGDEF"/>
    <property type="match status" value="1"/>
</dbReference>
<protein>
    <recommendedName>
        <fullName evidence="1">diguanylate cyclase</fullName>
        <ecNumber evidence="1">2.7.7.65</ecNumber>
    </recommendedName>
</protein>
<dbReference type="InterPro" id="IPR000160">
    <property type="entry name" value="GGDEF_dom"/>
</dbReference>
<gene>
    <name evidence="5" type="ORF">GCM10010971_39810</name>
</gene>
<dbReference type="EMBL" id="BMLY01000010">
    <property type="protein sequence ID" value="GGP28162.1"/>
    <property type="molecule type" value="Genomic_DNA"/>
</dbReference>
<dbReference type="SUPFAM" id="SSF55073">
    <property type="entry name" value="Nucleotide cyclase"/>
    <property type="match status" value="1"/>
</dbReference>
<dbReference type="InterPro" id="IPR043128">
    <property type="entry name" value="Rev_trsase/Diguanyl_cyclase"/>
</dbReference>
<keyword evidence="6" id="KW-1185">Reference proteome</keyword>
<evidence type="ECO:0000313" key="5">
    <source>
        <dbReference type="EMBL" id="GGP28162.1"/>
    </source>
</evidence>
<dbReference type="Gene3D" id="3.30.450.20">
    <property type="entry name" value="PAS domain"/>
    <property type="match status" value="2"/>
</dbReference>
<dbReference type="Gene3D" id="3.30.70.270">
    <property type="match status" value="1"/>
</dbReference>
<sequence length="549" mass="60380">MASLASTRFASRDNTGRMRMLVLVAAIILVTGGFLSGVYRFGQNLKTEYRATDEAGAFIAANLDHELDLRRQYLETLADEASELLSGRYTLNLDITRYLKPTADQQSYQLALLPGFGPDDQGLLTGHGAPPEHGSPQAHEMSMALGLTPMFRALKQRDVHLPWVYYRSEAGFVYFYPPPDIKTGALHLYRAQDLAARTYTEAGPTANPARTTVWSAVYDDTAGKGKIVTVSKPLYDHGQFMGVLSVDVRLQTLVDTLKVRHIRHATESLVDKSNGVNLLQPDNPLLPAGVLGAARGQAVGSGDTRYLVYPLKSANWLLVVEVDHHAMLLQAFRVTLLLVGATIASMGCVVLLLLLVRAMRDMQDMSIRDGLTGLFNRRHFDDIAQREVAHSQRNGQWLGMAILDIDHFKKYNDFYGHQGGDQTLQRVASTLRSTVKRATDGVFRVGGEEFAVLVQLNDPRHLAGLMDNICEAVRALAIAHEKSSWGKVTISLGATLIGPDNALALDTAYREADAALYEAKTSGRNRYMLSPAATRYASQSEPDEGVQHE</sequence>
<name>A0ABQ2PT60_9NEIS</name>
<evidence type="ECO:0000256" key="3">
    <source>
        <dbReference type="SAM" id="Phobius"/>
    </source>
</evidence>
<dbReference type="Proteomes" id="UP000621859">
    <property type="component" value="Unassembled WGS sequence"/>
</dbReference>
<comment type="catalytic activity">
    <reaction evidence="2">
        <text>2 GTP = 3',3'-c-di-GMP + 2 diphosphate</text>
        <dbReference type="Rhea" id="RHEA:24898"/>
        <dbReference type="ChEBI" id="CHEBI:33019"/>
        <dbReference type="ChEBI" id="CHEBI:37565"/>
        <dbReference type="ChEBI" id="CHEBI:58805"/>
        <dbReference type="EC" id="2.7.7.65"/>
    </reaction>
</comment>
<evidence type="ECO:0000256" key="1">
    <source>
        <dbReference type="ARBA" id="ARBA00012528"/>
    </source>
</evidence>
<dbReference type="InterPro" id="IPR029787">
    <property type="entry name" value="Nucleotide_cyclase"/>
</dbReference>
<comment type="caution">
    <text evidence="5">The sequence shown here is derived from an EMBL/GenBank/DDBJ whole genome shotgun (WGS) entry which is preliminary data.</text>
</comment>
<feature type="transmembrane region" description="Helical" evidence="3">
    <location>
        <begin position="21"/>
        <end position="42"/>
    </location>
</feature>
<dbReference type="PANTHER" id="PTHR45138">
    <property type="entry name" value="REGULATORY COMPONENTS OF SENSORY TRANSDUCTION SYSTEM"/>
    <property type="match status" value="1"/>
</dbReference>
<dbReference type="Pfam" id="PF00990">
    <property type="entry name" value="GGDEF"/>
    <property type="match status" value="1"/>
</dbReference>
<proteinExistence type="predicted"/>
<evidence type="ECO:0000313" key="6">
    <source>
        <dbReference type="Proteomes" id="UP000621859"/>
    </source>
</evidence>
<dbReference type="NCBIfam" id="TIGR00254">
    <property type="entry name" value="GGDEF"/>
    <property type="match status" value="1"/>
</dbReference>
<feature type="domain" description="GGDEF" evidence="4">
    <location>
        <begin position="396"/>
        <end position="532"/>
    </location>
</feature>
<dbReference type="EC" id="2.7.7.65" evidence="1"/>
<keyword evidence="3" id="KW-1133">Transmembrane helix</keyword>
<dbReference type="InterPro" id="IPR050469">
    <property type="entry name" value="Diguanylate_Cyclase"/>
</dbReference>
<organism evidence="5 6">
    <name type="scientific">Silvimonas amylolytica</name>
    <dbReference type="NCBI Taxonomy" id="449663"/>
    <lineage>
        <taxon>Bacteria</taxon>
        <taxon>Pseudomonadati</taxon>
        <taxon>Pseudomonadota</taxon>
        <taxon>Betaproteobacteria</taxon>
        <taxon>Neisseriales</taxon>
        <taxon>Chitinibacteraceae</taxon>
        <taxon>Silvimonas</taxon>
    </lineage>
</organism>
<feature type="transmembrane region" description="Helical" evidence="3">
    <location>
        <begin position="334"/>
        <end position="356"/>
    </location>
</feature>
<evidence type="ECO:0000256" key="2">
    <source>
        <dbReference type="ARBA" id="ARBA00034247"/>
    </source>
</evidence>
<accession>A0ABQ2PT60</accession>
<dbReference type="RefSeq" id="WP_188698335.1">
    <property type="nucleotide sequence ID" value="NZ_BMLY01000010.1"/>
</dbReference>
<dbReference type="CDD" id="cd01949">
    <property type="entry name" value="GGDEF"/>
    <property type="match status" value="1"/>
</dbReference>
<reference evidence="6" key="1">
    <citation type="journal article" date="2019" name="Int. J. Syst. Evol. Microbiol.">
        <title>The Global Catalogue of Microorganisms (GCM) 10K type strain sequencing project: providing services to taxonomists for standard genome sequencing and annotation.</title>
        <authorList>
            <consortium name="The Broad Institute Genomics Platform"/>
            <consortium name="The Broad Institute Genome Sequencing Center for Infectious Disease"/>
            <person name="Wu L."/>
            <person name="Ma J."/>
        </authorList>
    </citation>
    <scope>NUCLEOTIDE SEQUENCE [LARGE SCALE GENOMIC DNA]</scope>
    <source>
        <strain evidence="6">CGMCC 1.8860</strain>
    </source>
</reference>
<keyword evidence="3" id="KW-0812">Transmembrane</keyword>
<dbReference type="Pfam" id="PF22673">
    <property type="entry name" value="MCP-like_PDC_1"/>
    <property type="match status" value="1"/>
</dbReference>
<keyword evidence="3" id="KW-0472">Membrane</keyword>
<dbReference type="PROSITE" id="PS50887">
    <property type="entry name" value="GGDEF"/>
    <property type="match status" value="1"/>
</dbReference>
<evidence type="ECO:0000259" key="4">
    <source>
        <dbReference type="PROSITE" id="PS50887"/>
    </source>
</evidence>